<comment type="domain">
    <text evidence="18">The HXXXXD motif is essential for acyltransferase activity and may constitute the binding site for the phosphate moiety of the glycerol-3-phosphate.</text>
</comment>
<evidence type="ECO:0000256" key="17">
    <source>
        <dbReference type="ARBA" id="ARBA00037183"/>
    </source>
</evidence>
<evidence type="ECO:0000256" key="19">
    <source>
        <dbReference type="SAM" id="Phobius"/>
    </source>
</evidence>
<comment type="catalytic activity">
    <reaction evidence="1 18">
        <text>a 1-acyl-sn-glycero-3-phosphate + an acyl-CoA = a 1,2-diacyl-sn-glycero-3-phosphate + CoA</text>
        <dbReference type="Rhea" id="RHEA:19709"/>
        <dbReference type="ChEBI" id="CHEBI:57287"/>
        <dbReference type="ChEBI" id="CHEBI:57970"/>
        <dbReference type="ChEBI" id="CHEBI:58342"/>
        <dbReference type="ChEBI" id="CHEBI:58608"/>
        <dbReference type="EC" id="2.3.1.51"/>
    </reaction>
</comment>
<evidence type="ECO:0000256" key="4">
    <source>
        <dbReference type="ARBA" id="ARBA00005189"/>
    </source>
</evidence>
<dbReference type="CDD" id="cd07989">
    <property type="entry name" value="LPLAT_AGPAT-like"/>
    <property type="match status" value="1"/>
</dbReference>
<keyword evidence="12 18" id="KW-0443">Lipid metabolism</keyword>
<dbReference type="GO" id="GO:0006654">
    <property type="term" value="P:phosphatidic acid biosynthetic process"/>
    <property type="evidence" value="ECO:0007669"/>
    <property type="project" value="TreeGrafter"/>
</dbReference>
<keyword evidence="9 18" id="KW-0444">Lipid biosynthesis</keyword>
<evidence type="ECO:0000313" key="22">
    <source>
        <dbReference type="Proteomes" id="UP000509414"/>
    </source>
</evidence>
<dbReference type="SUPFAM" id="SSF69593">
    <property type="entry name" value="Glycerol-3-phosphate (1)-acyltransferase"/>
    <property type="match status" value="1"/>
</dbReference>
<dbReference type="Proteomes" id="UP000509414">
    <property type="component" value="Chromosome"/>
</dbReference>
<comment type="similarity">
    <text evidence="5 18">Belongs to the 1-acyl-sn-glycerol-3-phosphate acyltransferase family.</text>
</comment>
<comment type="pathway">
    <text evidence="3">Phospholipid metabolism; CDP-diacylglycerol biosynthesis; CDP-diacylglycerol from sn-glycerol 3-phosphate: step 2/3.</text>
</comment>
<dbReference type="InterPro" id="IPR002123">
    <property type="entry name" value="Plipid/glycerol_acylTrfase"/>
</dbReference>
<feature type="domain" description="Phospholipid/glycerol acyltransferase" evidence="20">
    <location>
        <begin position="64"/>
        <end position="178"/>
    </location>
</feature>
<evidence type="ECO:0000256" key="12">
    <source>
        <dbReference type="ARBA" id="ARBA00023098"/>
    </source>
</evidence>
<organism evidence="21 22">
    <name type="scientific">Candidatus Campylobacter infans</name>
    <dbReference type="NCBI Taxonomy" id="2561898"/>
    <lineage>
        <taxon>Bacteria</taxon>
        <taxon>Pseudomonadati</taxon>
        <taxon>Campylobacterota</taxon>
        <taxon>Epsilonproteobacteria</taxon>
        <taxon>Campylobacterales</taxon>
        <taxon>Campylobacteraceae</taxon>
        <taxon>Campylobacter</taxon>
    </lineage>
</organism>
<keyword evidence="8" id="KW-1003">Cell membrane</keyword>
<evidence type="ECO:0000256" key="1">
    <source>
        <dbReference type="ARBA" id="ARBA00001141"/>
    </source>
</evidence>
<evidence type="ECO:0000256" key="5">
    <source>
        <dbReference type="ARBA" id="ARBA00008655"/>
    </source>
</evidence>
<evidence type="ECO:0000256" key="18">
    <source>
        <dbReference type="RuleBase" id="RU361267"/>
    </source>
</evidence>
<evidence type="ECO:0000256" key="8">
    <source>
        <dbReference type="ARBA" id="ARBA00022475"/>
    </source>
</evidence>
<dbReference type="AlphaFoldDB" id="A0A7H9CHP3"/>
<evidence type="ECO:0000256" key="6">
    <source>
        <dbReference type="ARBA" id="ARBA00013211"/>
    </source>
</evidence>
<dbReference type="GO" id="GO:0005886">
    <property type="term" value="C:plasma membrane"/>
    <property type="evidence" value="ECO:0007669"/>
    <property type="project" value="UniProtKB-SubCell"/>
</dbReference>
<dbReference type="RefSeq" id="WP_179974830.1">
    <property type="nucleotide sequence ID" value="NZ_CP049075.1"/>
</dbReference>
<keyword evidence="14 18" id="KW-0594">Phospholipid biosynthesis</keyword>
<dbReference type="EC" id="2.3.1.51" evidence="6 18"/>
<comment type="function">
    <text evidence="17">Converts lysophosphatidic acid (LPA) into phosphatidic acid by incorporating acyl moiety at the 2 position.</text>
</comment>
<dbReference type="GO" id="GO:0003841">
    <property type="term" value="F:1-acylglycerol-3-phosphate O-acyltransferase activity"/>
    <property type="evidence" value="ECO:0007669"/>
    <property type="project" value="UniProtKB-UniRule"/>
</dbReference>
<evidence type="ECO:0000313" key="21">
    <source>
        <dbReference type="EMBL" id="QLI05633.1"/>
    </source>
</evidence>
<name>A0A7H9CHP3_9BACT</name>
<evidence type="ECO:0000256" key="16">
    <source>
        <dbReference type="ARBA" id="ARBA00023315"/>
    </source>
</evidence>
<comment type="pathway">
    <text evidence="4">Lipid metabolism.</text>
</comment>
<keyword evidence="19" id="KW-1133">Transmembrane helix</keyword>
<keyword evidence="15 18" id="KW-1208">Phospholipid metabolism</keyword>
<keyword evidence="22" id="KW-1185">Reference proteome</keyword>
<gene>
    <name evidence="21" type="primary">plsC</name>
    <name evidence="21" type="ORF">CINF_1143</name>
</gene>
<dbReference type="Pfam" id="PF01553">
    <property type="entry name" value="Acyltransferase"/>
    <property type="match status" value="1"/>
</dbReference>
<evidence type="ECO:0000256" key="2">
    <source>
        <dbReference type="ARBA" id="ARBA00004417"/>
    </source>
</evidence>
<dbReference type="SMART" id="SM00563">
    <property type="entry name" value="PlsC"/>
    <property type="match status" value="1"/>
</dbReference>
<protein>
    <recommendedName>
        <fullName evidence="7 18">1-acyl-sn-glycerol-3-phosphate acyltransferase</fullName>
        <ecNumber evidence="6 18">2.3.1.51</ecNumber>
    </recommendedName>
</protein>
<dbReference type="PANTHER" id="PTHR10434:SF59">
    <property type="entry name" value="1-ACYL-SN-GLYCEROL-3-PHOSPHATE ACYLTRANSFERASE"/>
    <property type="match status" value="1"/>
</dbReference>
<dbReference type="GO" id="GO:0016024">
    <property type="term" value="P:CDP-diacylglycerol biosynthetic process"/>
    <property type="evidence" value="ECO:0007669"/>
    <property type="project" value="UniProtKB-UniPathway"/>
</dbReference>
<proteinExistence type="inferred from homology"/>
<keyword evidence="10" id="KW-0997">Cell inner membrane</keyword>
<comment type="subcellular location">
    <subcellularLocation>
        <location evidence="2">Cell inner membrane</location>
        <topology evidence="2">Peripheral membrane protein</topology>
    </subcellularLocation>
</comment>
<evidence type="ECO:0000256" key="9">
    <source>
        <dbReference type="ARBA" id="ARBA00022516"/>
    </source>
</evidence>
<keyword evidence="19" id="KW-0812">Transmembrane</keyword>
<dbReference type="KEGG" id="cinf:CINF_1143"/>
<feature type="transmembrane region" description="Helical" evidence="19">
    <location>
        <begin position="12"/>
        <end position="30"/>
    </location>
</feature>
<keyword evidence="11 18" id="KW-0808">Transferase</keyword>
<dbReference type="NCBIfam" id="TIGR00530">
    <property type="entry name" value="AGP_acyltrn"/>
    <property type="match status" value="1"/>
</dbReference>
<reference evidence="21 22" key="1">
    <citation type="submission" date="2020-02" db="EMBL/GenBank/DDBJ databases">
        <title>Complete genome sequence of the novel Campylobacter species Candidatus Campylobacter infans.</title>
        <authorList>
            <person name="Duim B."/>
            <person name="Zomer A."/>
            <person name="van der Graaf L."/>
            <person name="Wagenaar J."/>
        </authorList>
    </citation>
    <scope>NUCLEOTIDE SEQUENCE [LARGE SCALE GENOMIC DNA]</scope>
    <source>
        <strain evidence="21 22">19S00001</strain>
    </source>
</reference>
<evidence type="ECO:0000256" key="14">
    <source>
        <dbReference type="ARBA" id="ARBA00023209"/>
    </source>
</evidence>
<dbReference type="EMBL" id="CP049075">
    <property type="protein sequence ID" value="QLI05633.1"/>
    <property type="molecule type" value="Genomic_DNA"/>
</dbReference>
<evidence type="ECO:0000256" key="10">
    <source>
        <dbReference type="ARBA" id="ARBA00022519"/>
    </source>
</evidence>
<sequence length="231" mass="26698">MKILNKITSFFLLLELLFSIVITISIMCVLPKYQRSLRRSWAKSQRKILGYEIKEIGKLDLSANLYILNHQSMLDIMIFEEIHPKDICWIAKKEIAKLFFIGKMLKIPKMIAIDRKNPRSMALILSQAKEQIAQNRPIMIFPEGTRSDGESILKFHKGADILAKKLQLKVQPIVIAGSRHLLDTKKLSTRRGKLVVEYLALADTSDENWLQKARIAMEHSLKKNLKELNFK</sequence>
<evidence type="ECO:0000256" key="11">
    <source>
        <dbReference type="ARBA" id="ARBA00022679"/>
    </source>
</evidence>
<evidence type="ECO:0000259" key="20">
    <source>
        <dbReference type="SMART" id="SM00563"/>
    </source>
</evidence>
<accession>A0A7H9CHP3</accession>
<evidence type="ECO:0000256" key="7">
    <source>
        <dbReference type="ARBA" id="ARBA00016139"/>
    </source>
</evidence>
<dbReference type="UniPathway" id="UPA00557">
    <property type="reaction ID" value="UER00613"/>
</dbReference>
<dbReference type="InterPro" id="IPR004552">
    <property type="entry name" value="AGP_acyltrans"/>
</dbReference>
<keyword evidence="16 18" id="KW-0012">Acyltransferase</keyword>
<keyword evidence="13 19" id="KW-0472">Membrane</keyword>
<evidence type="ECO:0000256" key="15">
    <source>
        <dbReference type="ARBA" id="ARBA00023264"/>
    </source>
</evidence>
<evidence type="ECO:0000256" key="3">
    <source>
        <dbReference type="ARBA" id="ARBA00004728"/>
    </source>
</evidence>
<evidence type="ECO:0000256" key="13">
    <source>
        <dbReference type="ARBA" id="ARBA00023136"/>
    </source>
</evidence>
<dbReference type="PANTHER" id="PTHR10434">
    <property type="entry name" value="1-ACYL-SN-GLYCEROL-3-PHOSPHATE ACYLTRANSFERASE"/>
    <property type="match status" value="1"/>
</dbReference>